<gene>
    <name evidence="1" type="primary">mycP</name>
    <name evidence="1" type="ORF">ACEZDG_12840</name>
</gene>
<dbReference type="InterPro" id="IPR050131">
    <property type="entry name" value="Peptidase_S8_subtilisin-like"/>
</dbReference>
<evidence type="ECO:0000313" key="1">
    <source>
        <dbReference type="EMBL" id="MFC1410154.1"/>
    </source>
</evidence>
<name>A0ABV6V8V4_9ACTN</name>
<proteinExistence type="predicted"/>
<dbReference type="GO" id="GO:0006508">
    <property type="term" value="P:proteolysis"/>
    <property type="evidence" value="ECO:0007669"/>
    <property type="project" value="UniProtKB-KW"/>
</dbReference>
<dbReference type="PRINTS" id="PR00723">
    <property type="entry name" value="SUBTILISIN"/>
</dbReference>
<dbReference type="Pfam" id="PF00082">
    <property type="entry name" value="Peptidase_S8"/>
    <property type="match status" value="1"/>
</dbReference>
<keyword evidence="1" id="KW-0378">Hydrolase</keyword>
<dbReference type="InterPro" id="IPR023827">
    <property type="entry name" value="Peptidase_S8_Asp-AS"/>
</dbReference>
<dbReference type="Proteomes" id="UP001592582">
    <property type="component" value="Unassembled WGS sequence"/>
</dbReference>
<dbReference type="EMBL" id="JBHEZX010000005">
    <property type="protein sequence ID" value="MFC1410154.1"/>
    <property type="molecule type" value="Genomic_DNA"/>
</dbReference>
<dbReference type="InterPro" id="IPR015500">
    <property type="entry name" value="Peptidase_S8_subtilisin-rel"/>
</dbReference>
<protein>
    <submittedName>
        <fullName evidence="1">Type VII secretion-associated serine protease mycosin</fullName>
    </submittedName>
</protein>
<dbReference type="InterPro" id="IPR000209">
    <property type="entry name" value="Peptidase_S8/S53_dom"/>
</dbReference>
<evidence type="ECO:0000313" key="2">
    <source>
        <dbReference type="Proteomes" id="UP001592582"/>
    </source>
</evidence>
<dbReference type="PANTHER" id="PTHR43806">
    <property type="entry name" value="PEPTIDASE S8"/>
    <property type="match status" value="1"/>
</dbReference>
<dbReference type="InterPro" id="IPR036852">
    <property type="entry name" value="Peptidase_S8/S53_dom_sf"/>
</dbReference>
<accession>A0ABV6V8V4</accession>
<dbReference type="InterPro" id="IPR023834">
    <property type="entry name" value="T7SS_pept_S8A_mycosin"/>
</dbReference>
<organism evidence="1 2">
    <name type="scientific">Streptacidiphilus alkalitolerans</name>
    <dbReference type="NCBI Taxonomy" id="3342712"/>
    <lineage>
        <taxon>Bacteria</taxon>
        <taxon>Bacillati</taxon>
        <taxon>Actinomycetota</taxon>
        <taxon>Actinomycetes</taxon>
        <taxon>Kitasatosporales</taxon>
        <taxon>Streptomycetaceae</taxon>
        <taxon>Streptacidiphilus</taxon>
    </lineage>
</organism>
<dbReference type="Gene3D" id="3.40.50.200">
    <property type="entry name" value="Peptidase S8/S53 domain"/>
    <property type="match status" value="1"/>
</dbReference>
<dbReference type="GO" id="GO:0008233">
    <property type="term" value="F:peptidase activity"/>
    <property type="evidence" value="ECO:0007669"/>
    <property type="project" value="UniProtKB-KW"/>
</dbReference>
<dbReference type="NCBIfam" id="TIGR03921">
    <property type="entry name" value="T7SS_mycosin"/>
    <property type="match status" value="1"/>
</dbReference>
<dbReference type="PROSITE" id="PS00136">
    <property type="entry name" value="SUBTILASE_ASP"/>
    <property type="match status" value="1"/>
</dbReference>
<keyword evidence="2" id="KW-1185">Reference proteome</keyword>
<keyword evidence="1" id="KW-0645">Protease</keyword>
<dbReference type="PANTHER" id="PTHR43806:SF11">
    <property type="entry name" value="CEREVISIN-RELATED"/>
    <property type="match status" value="1"/>
</dbReference>
<reference evidence="1 2" key="1">
    <citation type="submission" date="2024-09" db="EMBL/GenBank/DDBJ databases">
        <authorList>
            <person name="Lee S.D."/>
        </authorList>
    </citation>
    <scope>NUCLEOTIDE SEQUENCE [LARGE SCALE GENOMIC DNA]</scope>
    <source>
        <strain evidence="1 2">N1-1</strain>
    </source>
</reference>
<dbReference type="PROSITE" id="PS51892">
    <property type="entry name" value="SUBTILASE"/>
    <property type="match status" value="1"/>
</dbReference>
<dbReference type="SUPFAM" id="SSF52743">
    <property type="entry name" value="Subtilisin-like"/>
    <property type="match status" value="1"/>
</dbReference>
<sequence length="441" mass="43959">MTRFGGRALPRAMAALCGAAALLVGAAVTPASAETVSSIRAQEWWLDAMHAPDTIWKVSTGKGITVAVIDSGVKASHPDLVGQVLPGQNFSGLPGGATTDVDKEGHGTAMASLIAGTGKGLNGKGLYGLAPGVKILPLRVVGKGDNEAAFATSLAGQLSAAIRAAADSDAKILNISQAQRENEPNVRSAIDYALGKGKLVVAGVGNDGQIGNELEYPAAFPGVVGVGAIDAKGNVPKYSEYGPEVALTAPGEGMYNACLGPSGYCSSGGTSNATAIVSASAALLWSVHPDWTANQVIRVLKNTANQGSTPGQQDPHFGYGNIRPRIALTAPGDPGPADVNPLVATASAGASASASAPAAPSASAGSSATGSAPSAGATAPAQAAKKSSSSSGLFIGIGVAAVVVIGVIVALVLRRRRNRPGPPPPPAPQNPYAHLPDPYRQ</sequence>
<comment type="caution">
    <text evidence="1">The sequence shown here is derived from an EMBL/GenBank/DDBJ whole genome shotgun (WGS) entry which is preliminary data.</text>
</comment>